<dbReference type="OrthoDB" id="9782576at2"/>
<dbReference type="EMBL" id="SOML01000002">
    <property type="protein sequence ID" value="TFD97988.1"/>
    <property type="molecule type" value="Genomic_DNA"/>
</dbReference>
<dbReference type="RefSeq" id="WP_134435719.1">
    <property type="nucleotide sequence ID" value="NZ_SOML01000002.1"/>
</dbReference>
<organism evidence="1 2">
    <name type="scientific">Dysgonomonas capnocytophagoides</name>
    <dbReference type="NCBI Taxonomy" id="45254"/>
    <lineage>
        <taxon>Bacteria</taxon>
        <taxon>Pseudomonadati</taxon>
        <taxon>Bacteroidota</taxon>
        <taxon>Bacteroidia</taxon>
        <taxon>Bacteroidales</taxon>
        <taxon>Dysgonomonadaceae</taxon>
        <taxon>Dysgonomonas</taxon>
    </lineage>
</organism>
<comment type="caution">
    <text evidence="1">The sequence shown here is derived from an EMBL/GenBank/DDBJ whole genome shotgun (WGS) entry which is preliminary data.</text>
</comment>
<proteinExistence type="predicted"/>
<dbReference type="Proteomes" id="UP000297861">
    <property type="component" value="Unassembled WGS sequence"/>
</dbReference>
<evidence type="ECO:0000313" key="1">
    <source>
        <dbReference type="EMBL" id="TFD97988.1"/>
    </source>
</evidence>
<protein>
    <recommendedName>
        <fullName evidence="3">DNA lyase</fullName>
    </recommendedName>
</protein>
<dbReference type="STRING" id="1121485.GCA_000426485_02469"/>
<dbReference type="AlphaFoldDB" id="A0A4Y8L7E9"/>
<dbReference type="InterPro" id="IPR004260">
    <property type="entry name" value="Pyr-dimer_DNA_glycosylase"/>
</dbReference>
<reference evidence="1 2" key="1">
    <citation type="submission" date="2019-03" db="EMBL/GenBank/DDBJ databases">
        <title>San Antonio Military Medical Center submission to MRSN (WRAIR), pending publication.</title>
        <authorList>
            <person name="Blyth D.M."/>
            <person name="Mccarthy S.L."/>
            <person name="Schall S.E."/>
            <person name="Stam J.A."/>
            <person name="Ong A.C."/>
            <person name="Mcgann P.T."/>
        </authorList>
    </citation>
    <scope>NUCLEOTIDE SEQUENCE [LARGE SCALE GENOMIC DNA]</scope>
    <source>
        <strain evidence="1 2">MRSN571793</strain>
    </source>
</reference>
<evidence type="ECO:0008006" key="3">
    <source>
        <dbReference type="Google" id="ProtNLM"/>
    </source>
</evidence>
<name>A0A4Y8L7E9_9BACT</name>
<accession>A0A4Y8L7E9</accession>
<sequence length="145" mass="16912">MRLWSIHPKYLDPAGLNACWREGLLAKHVLEGKTKGYTNHPQLQRFRNSSDPILYINAYLTCVYREAKRRGYSYNPEKIMLIDSIPPIAVTSGQIVYEQKHLIDKLKIRNPEFLLNIGQNPDCQTLVHPLFHVIEGDIEEWEVIR</sequence>
<evidence type="ECO:0000313" key="2">
    <source>
        <dbReference type="Proteomes" id="UP000297861"/>
    </source>
</evidence>
<keyword evidence="2" id="KW-1185">Reference proteome</keyword>
<dbReference type="Pfam" id="PF03013">
    <property type="entry name" value="Pyr_excise"/>
    <property type="match status" value="1"/>
</dbReference>
<gene>
    <name evidence="1" type="ORF">E2605_05055</name>
</gene>